<dbReference type="EMBL" id="CAIJDP010000050">
    <property type="protein sequence ID" value="CAD0000974.1"/>
    <property type="molecule type" value="Genomic_DNA"/>
</dbReference>
<keyword evidence="2" id="KW-1185">Reference proteome</keyword>
<dbReference type="Proteomes" id="UP000530060">
    <property type="component" value="Unassembled WGS sequence"/>
</dbReference>
<dbReference type="PANTHER" id="PTHR37816:SF2">
    <property type="entry name" value="DNA TOPOLOGY MODULATION PROTEIN FLAR-RELATED PROTEIN"/>
    <property type="match status" value="1"/>
</dbReference>
<dbReference type="AlphaFoldDB" id="A0A6V6YNR7"/>
<gene>
    <name evidence="1" type="ORF">FLAT13_00310</name>
</gene>
<organism evidence="1 2">
    <name type="scientific">Flavobacterium salmonis</name>
    <dbReference type="NCBI Taxonomy" id="2654844"/>
    <lineage>
        <taxon>Bacteria</taxon>
        <taxon>Pseudomonadati</taxon>
        <taxon>Bacteroidota</taxon>
        <taxon>Flavobacteriia</taxon>
        <taxon>Flavobacteriales</taxon>
        <taxon>Flavobacteriaceae</taxon>
        <taxon>Flavobacterium</taxon>
    </lineage>
</organism>
<dbReference type="PRINTS" id="PR01100">
    <property type="entry name" value="SHIKIMTKNASE"/>
</dbReference>
<dbReference type="SUPFAM" id="SSF52540">
    <property type="entry name" value="P-loop containing nucleoside triphosphate hydrolases"/>
    <property type="match status" value="1"/>
</dbReference>
<reference evidence="1 2" key="1">
    <citation type="submission" date="2020-06" db="EMBL/GenBank/DDBJ databases">
        <authorList>
            <person name="Criscuolo A."/>
        </authorList>
    </citation>
    <scope>NUCLEOTIDE SEQUENCE [LARGE SCALE GENOMIC DNA]</scope>
    <source>
        <strain evidence="2">CIP 111411</strain>
    </source>
</reference>
<dbReference type="InterPro" id="IPR027417">
    <property type="entry name" value="P-loop_NTPase"/>
</dbReference>
<evidence type="ECO:0008006" key="3">
    <source>
        <dbReference type="Google" id="ProtNLM"/>
    </source>
</evidence>
<comment type="caution">
    <text evidence="1">The sequence shown here is derived from an EMBL/GenBank/DDBJ whole genome shotgun (WGS) entry which is preliminary data.</text>
</comment>
<dbReference type="Pfam" id="PF01202">
    <property type="entry name" value="SKI"/>
    <property type="match status" value="1"/>
</dbReference>
<name>A0A6V6YNR7_9FLAO</name>
<evidence type="ECO:0000313" key="2">
    <source>
        <dbReference type="Proteomes" id="UP000530060"/>
    </source>
</evidence>
<dbReference type="InterPro" id="IPR052922">
    <property type="entry name" value="Cytidylate_Kinase-2"/>
</dbReference>
<dbReference type="Gene3D" id="3.40.50.300">
    <property type="entry name" value="P-loop containing nucleotide triphosphate hydrolases"/>
    <property type="match status" value="1"/>
</dbReference>
<dbReference type="PANTHER" id="PTHR37816">
    <property type="entry name" value="YALI0E33011P"/>
    <property type="match status" value="1"/>
</dbReference>
<dbReference type="RefSeq" id="WP_230408777.1">
    <property type="nucleotide sequence ID" value="NZ_CAIJDP010000050.1"/>
</dbReference>
<sequence length="105" mass="12283">MRIHIFGASGSGVTTTGLHLAKKLNVPYFDSDNYFWKKTNPPFLVRHNPMDRNAKVKSDLDDLQNWILGGSIFQWGDNIFPNFDLVIFLYIPREIRIARLKKREF</sequence>
<protein>
    <recommendedName>
        <fullName evidence="3">Adenylate kinase</fullName>
    </recommendedName>
</protein>
<accession>A0A6V6YNR7</accession>
<proteinExistence type="predicted"/>
<dbReference type="InterPro" id="IPR031322">
    <property type="entry name" value="Shikimate/glucono_kinase"/>
</dbReference>
<evidence type="ECO:0000313" key="1">
    <source>
        <dbReference type="EMBL" id="CAD0000974.1"/>
    </source>
</evidence>